<dbReference type="GO" id="GO:0016042">
    <property type="term" value="P:lipid catabolic process"/>
    <property type="evidence" value="ECO:0007669"/>
    <property type="project" value="UniProtKB-KW"/>
</dbReference>
<dbReference type="GO" id="GO:0003847">
    <property type="term" value="F:1-alkyl-2-acetylglycerophosphocholine esterase activity"/>
    <property type="evidence" value="ECO:0007669"/>
    <property type="project" value="UniProtKB-EC"/>
</dbReference>
<protein>
    <recommendedName>
        <fullName evidence="1">1-alkyl-2-acetylglycerophosphocholine esterase</fullName>
        <ecNumber evidence="1">3.1.1.47</ecNumber>
    </recommendedName>
</protein>
<dbReference type="Gene3D" id="3.40.50.1820">
    <property type="entry name" value="alpha/beta hydrolase"/>
    <property type="match status" value="2"/>
</dbReference>
<feature type="signal peptide" evidence="5">
    <location>
        <begin position="1"/>
        <end position="18"/>
    </location>
</feature>
<dbReference type="RefSeq" id="XP_031004123.1">
    <property type="nucleotide sequence ID" value="XM_031150363.1"/>
</dbReference>
<organism evidence="6 7">
    <name type="scientific">Lachnellula hyalina</name>
    <dbReference type="NCBI Taxonomy" id="1316788"/>
    <lineage>
        <taxon>Eukaryota</taxon>
        <taxon>Fungi</taxon>
        <taxon>Dikarya</taxon>
        <taxon>Ascomycota</taxon>
        <taxon>Pezizomycotina</taxon>
        <taxon>Leotiomycetes</taxon>
        <taxon>Helotiales</taxon>
        <taxon>Lachnaceae</taxon>
        <taxon>Lachnellula</taxon>
    </lineage>
</organism>
<name>A0A8H8R0T8_9HELO</name>
<evidence type="ECO:0000313" key="6">
    <source>
        <dbReference type="EMBL" id="TVY25335.1"/>
    </source>
</evidence>
<dbReference type="EC" id="3.1.1.47" evidence="1"/>
<dbReference type="PANTHER" id="PTHR10272:SF14">
    <property type="entry name" value="PAF ACETYLHYDROLASE FAMILY PROTEIN"/>
    <property type="match status" value="1"/>
</dbReference>
<dbReference type="SUPFAM" id="SSF53474">
    <property type="entry name" value="alpha/beta-Hydrolases"/>
    <property type="match status" value="1"/>
</dbReference>
<dbReference type="Proteomes" id="UP000431533">
    <property type="component" value="Unassembled WGS sequence"/>
</dbReference>
<feature type="chain" id="PRO_5034150886" description="1-alkyl-2-acetylglycerophosphocholine esterase" evidence="5">
    <location>
        <begin position="19"/>
        <end position="330"/>
    </location>
</feature>
<dbReference type="InterPro" id="IPR029058">
    <property type="entry name" value="AB_hydrolase_fold"/>
</dbReference>
<proteinExistence type="predicted"/>
<keyword evidence="7" id="KW-1185">Reference proteome</keyword>
<reference evidence="6 7" key="1">
    <citation type="submission" date="2018-05" db="EMBL/GenBank/DDBJ databases">
        <title>Genome sequencing and assembly of the regulated plant pathogen Lachnellula willkommii and related sister species for the development of diagnostic species identification markers.</title>
        <authorList>
            <person name="Giroux E."/>
            <person name="Bilodeau G."/>
        </authorList>
    </citation>
    <scope>NUCLEOTIDE SEQUENCE [LARGE SCALE GENOMIC DNA]</scope>
    <source>
        <strain evidence="6 7">CBS 185.66</strain>
    </source>
</reference>
<dbReference type="PANTHER" id="PTHR10272">
    <property type="entry name" value="PLATELET-ACTIVATING FACTOR ACETYLHYDROLASE"/>
    <property type="match status" value="1"/>
</dbReference>
<evidence type="ECO:0000313" key="7">
    <source>
        <dbReference type="Proteomes" id="UP000431533"/>
    </source>
</evidence>
<evidence type="ECO:0000256" key="1">
    <source>
        <dbReference type="ARBA" id="ARBA00013201"/>
    </source>
</evidence>
<evidence type="ECO:0000256" key="3">
    <source>
        <dbReference type="ARBA" id="ARBA00022963"/>
    </source>
</evidence>
<keyword evidence="2" id="KW-0378">Hydrolase</keyword>
<gene>
    <name evidence="6" type="ORF">LHYA1_G005418</name>
</gene>
<keyword evidence="4" id="KW-0443">Lipid metabolism</keyword>
<sequence length="330" mass="36539">MALFQTSILLGLLTLGQSIFIPPSLIGQLPVGVVSYELNNTSTFPNRDLMVSIFYPALESEYQKHRLQADLPLVFANDYSDSWLGLPQNASASVIQHAYNSPQIASSGFPVLFFSPGYGAGRLYYNGAAQNLASQGYIVVSMDHPNDTDFIVYPDGRTATFNESTDDRTETDVVLLRVSDNLFVLDHLEQSAPMLNDTRFVAGINMDGPATEPVGSAGLDRPFLLMGQQAHALNSSFDPTWTTFYSNLRGWKLAMIVNQTIHHHFCDSLYFLEQLSADGYPEGEGYLNGTYMFGLESAYTANFFDKWMKGGEGELFYGLSAQWPEVTFDG</sequence>
<comment type="caution">
    <text evidence="6">The sequence shown here is derived from an EMBL/GenBank/DDBJ whole genome shotgun (WGS) entry which is preliminary data.</text>
</comment>
<dbReference type="EMBL" id="QGMH01000098">
    <property type="protein sequence ID" value="TVY25335.1"/>
    <property type="molecule type" value="Genomic_DNA"/>
</dbReference>
<dbReference type="GeneID" id="41985616"/>
<keyword evidence="5" id="KW-0732">Signal</keyword>
<evidence type="ECO:0000256" key="5">
    <source>
        <dbReference type="SAM" id="SignalP"/>
    </source>
</evidence>
<dbReference type="Pfam" id="PF03403">
    <property type="entry name" value="PAF-AH_p_II"/>
    <property type="match status" value="1"/>
</dbReference>
<dbReference type="OrthoDB" id="2363873at2759"/>
<accession>A0A8H8R0T8</accession>
<evidence type="ECO:0000256" key="2">
    <source>
        <dbReference type="ARBA" id="ARBA00022801"/>
    </source>
</evidence>
<keyword evidence="3" id="KW-0442">Lipid degradation</keyword>
<evidence type="ECO:0000256" key="4">
    <source>
        <dbReference type="ARBA" id="ARBA00023098"/>
    </source>
</evidence>
<dbReference type="AlphaFoldDB" id="A0A8H8R0T8"/>